<name>A0A8S3FIH9_9BILA</name>
<dbReference type="GO" id="GO:0008331">
    <property type="term" value="F:high voltage-gated calcium channel activity"/>
    <property type="evidence" value="ECO:0007669"/>
    <property type="project" value="TreeGrafter"/>
</dbReference>
<evidence type="ECO:0000256" key="5">
    <source>
        <dbReference type="ARBA" id="ARBA00023180"/>
    </source>
</evidence>
<dbReference type="GO" id="GO:0045202">
    <property type="term" value="C:synapse"/>
    <property type="evidence" value="ECO:0007669"/>
    <property type="project" value="GOC"/>
</dbReference>
<feature type="non-terminal residue" evidence="10">
    <location>
        <position position="1"/>
    </location>
</feature>
<dbReference type="PANTHER" id="PTHR45628">
    <property type="entry name" value="VOLTAGE-DEPENDENT CALCIUM CHANNEL TYPE A SUBUNIT ALPHA-1"/>
    <property type="match status" value="1"/>
</dbReference>
<dbReference type="Pfam" id="PF08763">
    <property type="entry name" value="Ca_chan_IQ"/>
    <property type="match status" value="1"/>
</dbReference>
<comment type="caution">
    <text evidence="10">The sequence shown here is derived from an EMBL/GenBank/DDBJ whole genome shotgun (WGS) entry which is preliminary data.</text>
</comment>
<dbReference type="Pfam" id="PF16905">
    <property type="entry name" value="GPHH"/>
    <property type="match status" value="1"/>
</dbReference>
<gene>
    <name evidence="10" type="ORF">BYL167_LOCUS67984</name>
    <name evidence="11" type="ORF">GIL414_LOCUS77818</name>
</gene>
<evidence type="ECO:0000256" key="7">
    <source>
        <dbReference type="SAM" id="Coils"/>
    </source>
</evidence>
<sequence length="116" mass="13133">MLRLMSPPVGFGTKCPSKLAYKRLIRMNMPIDDKRQVHFTTTLFALIRESLGIKMRAAAEEMDEADNELRDVLCKVWPNHAKKNIKLHEGGTKPLLDLVVPPKTELHGIPGYPKLT</sequence>
<dbReference type="InterPro" id="IPR014873">
    <property type="entry name" value="VDCC_a1su_IQ"/>
</dbReference>
<keyword evidence="3" id="KW-0851">Voltage-gated channel</keyword>
<evidence type="ECO:0000313" key="10">
    <source>
        <dbReference type="EMBL" id="CAF5127417.1"/>
    </source>
</evidence>
<dbReference type="InterPro" id="IPR050599">
    <property type="entry name" value="VDCC_alpha-1_subunit"/>
</dbReference>
<dbReference type="Proteomes" id="UP000681967">
    <property type="component" value="Unassembled WGS sequence"/>
</dbReference>
<feature type="coiled-coil region" evidence="7">
    <location>
        <begin position="48"/>
        <end position="75"/>
    </location>
</feature>
<dbReference type="GO" id="GO:0098703">
    <property type="term" value="P:calcium ion import across plasma membrane"/>
    <property type="evidence" value="ECO:0007669"/>
    <property type="project" value="TreeGrafter"/>
</dbReference>
<keyword evidence="1" id="KW-0813">Transport</keyword>
<dbReference type="GO" id="GO:0005891">
    <property type="term" value="C:voltage-gated calcium channel complex"/>
    <property type="evidence" value="ECO:0007669"/>
    <property type="project" value="TreeGrafter"/>
</dbReference>
<evidence type="ECO:0000256" key="1">
    <source>
        <dbReference type="ARBA" id="ARBA00022448"/>
    </source>
</evidence>
<feature type="domain" description="Voltage-dependent calcium channel alpha-1 subunit IQ" evidence="8">
    <location>
        <begin position="40"/>
        <end position="85"/>
    </location>
</feature>
<dbReference type="GO" id="GO:0007268">
    <property type="term" value="P:chemical synaptic transmission"/>
    <property type="evidence" value="ECO:0007669"/>
    <property type="project" value="TreeGrafter"/>
</dbReference>
<proteinExistence type="predicted"/>
<organism evidence="10 12">
    <name type="scientific">Rotaria magnacalcarata</name>
    <dbReference type="NCBI Taxonomy" id="392030"/>
    <lineage>
        <taxon>Eukaryota</taxon>
        <taxon>Metazoa</taxon>
        <taxon>Spiralia</taxon>
        <taxon>Gnathifera</taxon>
        <taxon>Rotifera</taxon>
        <taxon>Eurotatoria</taxon>
        <taxon>Bdelloidea</taxon>
        <taxon>Philodinida</taxon>
        <taxon>Philodinidae</taxon>
        <taxon>Rotaria</taxon>
    </lineage>
</organism>
<dbReference type="EMBL" id="CAJOBJ010348494">
    <property type="protein sequence ID" value="CAF5204939.1"/>
    <property type="molecule type" value="Genomic_DNA"/>
</dbReference>
<keyword evidence="4" id="KW-0406">Ion transport</keyword>
<evidence type="ECO:0000256" key="2">
    <source>
        <dbReference type="ARBA" id="ARBA00022737"/>
    </source>
</evidence>
<keyword evidence="2" id="KW-0677">Repeat</keyword>
<evidence type="ECO:0000256" key="4">
    <source>
        <dbReference type="ARBA" id="ARBA00023065"/>
    </source>
</evidence>
<dbReference type="InterPro" id="IPR031649">
    <property type="entry name" value="GPHH_dom"/>
</dbReference>
<evidence type="ECO:0000259" key="8">
    <source>
        <dbReference type="Pfam" id="PF08763"/>
    </source>
</evidence>
<accession>A0A8S3FIH9</accession>
<feature type="domain" description="Voltage-dependent L-type calcium channel IQ-associated" evidence="9">
    <location>
        <begin position="1"/>
        <end position="30"/>
    </location>
</feature>
<dbReference type="EMBL" id="CAJOBH010246806">
    <property type="protein sequence ID" value="CAF5127417.1"/>
    <property type="molecule type" value="Genomic_DNA"/>
</dbReference>
<evidence type="ECO:0000313" key="11">
    <source>
        <dbReference type="EMBL" id="CAF5204939.1"/>
    </source>
</evidence>
<evidence type="ECO:0000259" key="9">
    <source>
        <dbReference type="Pfam" id="PF16905"/>
    </source>
</evidence>
<evidence type="ECO:0000313" key="12">
    <source>
        <dbReference type="Proteomes" id="UP000681967"/>
    </source>
</evidence>
<keyword evidence="7" id="KW-0175">Coiled coil</keyword>
<keyword evidence="5" id="KW-0325">Glycoprotein</keyword>
<protein>
    <submittedName>
        <fullName evidence="10">Uncharacterized protein</fullName>
    </submittedName>
</protein>
<dbReference type="AlphaFoldDB" id="A0A8S3FIH9"/>
<evidence type="ECO:0000256" key="3">
    <source>
        <dbReference type="ARBA" id="ARBA00022882"/>
    </source>
</evidence>
<evidence type="ECO:0000256" key="6">
    <source>
        <dbReference type="ARBA" id="ARBA00023303"/>
    </source>
</evidence>
<reference evidence="10" key="1">
    <citation type="submission" date="2021-02" db="EMBL/GenBank/DDBJ databases">
        <authorList>
            <person name="Nowell W R."/>
        </authorList>
    </citation>
    <scope>NUCLEOTIDE SEQUENCE</scope>
</reference>
<dbReference type="PANTHER" id="PTHR45628:SF7">
    <property type="entry name" value="VOLTAGE-DEPENDENT CALCIUM CHANNEL TYPE A SUBUNIT ALPHA-1"/>
    <property type="match status" value="1"/>
</dbReference>
<keyword evidence="6" id="KW-0407">Ion channel</keyword>
<dbReference type="Gene3D" id="6.10.250.2180">
    <property type="match status" value="1"/>
</dbReference>
<dbReference type="Proteomes" id="UP000681720">
    <property type="component" value="Unassembled WGS sequence"/>
</dbReference>